<dbReference type="Proteomes" id="UP000719942">
    <property type="component" value="Unassembled WGS sequence"/>
</dbReference>
<proteinExistence type="predicted"/>
<sequence length="187" mass="20371">MKLLLSKQVKKFMGMVFVVCLLLAVVLNTAGYFLGCKYISVAAAMVEVDKYEVRSRLLLDAVDELGVCTPEAAAKVWAEGLQKRNGAMQYSVMGSSLKKEYLKQLSQYNANWVTGVSSPWITGYKITSQTQTDSGQSVIGLSFSTATSSGPAGDYRADLTIAKDGDFWRIIKISAEEGLRPYMGIPG</sequence>
<reference evidence="1 2" key="1">
    <citation type="submission" date="2021-03" db="EMBL/GenBank/DDBJ databases">
        <title>Caproiciproducens sp. nov. isolated from feces of cow.</title>
        <authorList>
            <person name="Choi J.-Y."/>
        </authorList>
    </citation>
    <scope>NUCLEOTIDE SEQUENCE [LARGE SCALE GENOMIC DNA]</scope>
    <source>
        <strain evidence="1 2">AGMB10547</strain>
    </source>
</reference>
<dbReference type="EMBL" id="JAGFNZ010000004">
    <property type="protein sequence ID" value="MBW7573319.1"/>
    <property type="molecule type" value="Genomic_DNA"/>
</dbReference>
<comment type="caution">
    <text evidence="1">The sequence shown here is derived from an EMBL/GenBank/DDBJ whole genome shotgun (WGS) entry which is preliminary data.</text>
</comment>
<keyword evidence="2" id="KW-1185">Reference proteome</keyword>
<evidence type="ECO:0000313" key="1">
    <source>
        <dbReference type="EMBL" id="MBW7573319.1"/>
    </source>
</evidence>
<evidence type="ECO:0000313" key="2">
    <source>
        <dbReference type="Proteomes" id="UP000719942"/>
    </source>
</evidence>
<gene>
    <name evidence="1" type="ORF">J5W02_10915</name>
</gene>
<name>A0ABS7DPT0_9FIRM</name>
<accession>A0ABS7DPT0</accession>
<dbReference type="RefSeq" id="WP_219965725.1">
    <property type="nucleotide sequence ID" value="NZ_JAGFNZ010000004.1"/>
</dbReference>
<protein>
    <submittedName>
        <fullName evidence="1">Uncharacterized protein</fullName>
    </submittedName>
</protein>
<organism evidence="1 2">
    <name type="scientific">Caproiciproducens faecalis</name>
    <dbReference type="NCBI Taxonomy" id="2820301"/>
    <lineage>
        <taxon>Bacteria</taxon>
        <taxon>Bacillati</taxon>
        <taxon>Bacillota</taxon>
        <taxon>Clostridia</taxon>
        <taxon>Eubacteriales</taxon>
        <taxon>Acutalibacteraceae</taxon>
        <taxon>Caproiciproducens</taxon>
    </lineage>
</organism>